<gene>
    <name evidence="1" type="ORF">ORJ04_20360</name>
</gene>
<dbReference type="EMBL" id="JAPJDZ010000128">
    <property type="protein sequence ID" value="MDP5138305.1"/>
    <property type="molecule type" value="Genomic_DNA"/>
</dbReference>
<protein>
    <submittedName>
        <fullName evidence="1">Uncharacterized protein</fullName>
    </submittedName>
</protein>
<name>A0ABT9I4J6_9GAMM</name>
<accession>A0ABT9I4J6</accession>
<keyword evidence="2" id="KW-1185">Reference proteome</keyword>
<organism evidence="1 2">
    <name type="scientific">Rheinheimera baltica</name>
    <dbReference type="NCBI Taxonomy" id="67576"/>
    <lineage>
        <taxon>Bacteria</taxon>
        <taxon>Pseudomonadati</taxon>
        <taxon>Pseudomonadota</taxon>
        <taxon>Gammaproteobacteria</taxon>
        <taxon>Chromatiales</taxon>
        <taxon>Chromatiaceae</taxon>
        <taxon>Rheinheimera</taxon>
    </lineage>
</organism>
<evidence type="ECO:0000313" key="2">
    <source>
        <dbReference type="Proteomes" id="UP001231109"/>
    </source>
</evidence>
<comment type="caution">
    <text evidence="1">The sequence shown here is derived from an EMBL/GenBank/DDBJ whole genome shotgun (WGS) entry which is preliminary data.</text>
</comment>
<sequence>MPKFPIIWLGPKCGVMHFHSLAELNTTELMFFGPLLFEGDSIIDSEGQEWTLFLNKKPEISLLQRIKAVTGNHVKIAIDYGFLKSYLYDLEGLKQKLIVQSANDPGDLMWQFTEHDEIVRGVNLCQSIESLFQFIELNVCNET</sequence>
<evidence type="ECO:0000313" key="1">
    <source>
        <dbReference type="EMBL" id="MDP5138305.1"/>
    </source>
</evidence>
<dbReference type="Proteomes" id="UP001231109">
    <property type="component" value="Unassembled WGS sequence"/>
</dbReference>
<reference evidence="1 2" key="1">
    <citation type="submission" date="2022-11" db="EMBL/GenBank/DDBJ databases">
        <title>Viruses from the air-sea interface of a natural surface slick.</title>
        <authorList>
            <person name="Rahlff J."/>
            <person name="Holmfeldt K."/>
        </authorList>
    </citation>
    <scope>NUCLEOTIDE SEQUENCE [LARGE SCALE GENOMIC DNA]</scope>
    <source>
        <strain evidence="1 2">SMS4</strain>
    </source>
</reference>
<proteinExistence type="predicted"/>
<dbReference type="RefSeq" id="WP_305977447.1">
    <property type="nucleotide sequence ID" value="NZ_JAPJDZ010000128.1"/>
</dbReference>